<dbReference type="AlphaFoldDB" id="A0A174PJX0"/>
<dbReference type="GO" id="GO:0009847">
    <property type="term" value="P:spore germination"/>
    <property type="evidence" value="ECO:0007669"/>
    <property type="project" value="InterPro"/>
</dbReference>
<organism evidence="4 6">
    <name type="scientific">Anaerotruncus colihominis</name>
    <dbReference type="NCBI Taxonomy" id="169435"/>
    <lineage>
        <taxon>Bacteria</taxon>
        <taxon>Bacillati</taxon>
        <taxon>Bacillota</taxon>
        <taxon>Clostridia</taxon>
        <taxon>Eubacteriales</taxon>
        <taxon>Oscillospiraceae</taxon>
        <taxon>Anaerotruncus</taxon>
    </lineage>
</organism>
<dbReference type="OrthoDB" id="9772630at2"/>
<dbReference type="PANTHER" id="PTHR22550">
    <property type="entry name" value="SPORE GERMINATION PROTEIN"/>
    <property type="match status" value="1"/>
</dbReference>
<dbReference type="Pfam" id="PF03323">
    <property type="entry name" value="GerA"/>
    <property type="match status" value="1"/>
</dbReference>
<feature type="transmembrane region" description="Helical" evidence="3">
    <location>
        <begin position="435"/>
        <end position="456"/>
    </location>
</feature>
<gene>
    <name evidence="5" type="ORF">DXC40_02520</name>
    <name evidence="4" type="ORF">ERS852551_01288</name>
</gene>
<dbReference type="PANTHER" id="PTHR22550:SF5">
    <property type="entry name" value="LEUCINE ZIPPER PROTEIN 4"/>
    <property type="match status" value="1"/>
</dbReference>
<protein>
    <submittedName>
        <fullName evidence="4 5">Spore germination protein</fullName>
    </submittedName>
</protein>
<dbReference type="Proteomes" id="UP000095765">
    <property type="component" value="Unassembled WGS sequence"/>
</dbReference>
<reference evidence="4 6" key="1">
    <citation type="submission" date="2015-09" db="EMBL/GenBank/DDBJ databases">
        <authorList>
            <consortium name="Pathogen Informatics"/>
        </authorList>
    </citation>
    <scope>NUCLEOTIDE SEQUENCE [LARGE SCALE GENOMIC DNA]</scope>
    <source>
        <strain evidence="4 6">2789STDY5834939</strain>
    </source>
</reference>
<evidence type="ECO:0000313" key="6">
    <source>
        <dbReference type="Proteomes" id="UP000095765"/>
    </source>
</evidence>
<feature type="transmembrane region" description="Helical" evidence="3">
    <location>
        <begin position="383"/>
        <end position="404"/>
    </location>
</feature>
<evidence type="ECO:0000256" key="1">
    <source>
        <dbReference type="ARBA" id="ARBA00005278"/>
    </source>
</evidence>
<dbReference type="GO" id="GO:0016020">
    <property type="term" value="C:membrane"/>
    <property type="evidence" value="ECO:0007669"/>
    <property type="project" value="InterPro"/>
</dbReference>
<accession>A0A174PJX0</accession>
<feature type="transmembrane region" description="Helical" evidence="3">
    <location>
        <begin position="312"/>
        <end position="334"/>
    </location>
</feature>
<dbReference type="InterPro" id="IPR050768">
    <property type="entry name" value="UPF0353/GerABKA_families"/>
</dbReference>
<keyword evidence="3" id="KW-1133">Transmembrane helix</keyword>
<evidence type="ECO:0000256" key="3">
    <source>
        <dbReference type="SAM" id="Phobius"/>
    </source>
</evidence>
<dbReference type="EMBL" id="QVME01000001">
    <property type="protein sequence ID" value="RGE69954.1"/>
    <property type="molecule type" value="Genomic_DNA"/>
</dbReference>
<evidence type="ECO:0000313" key="7">
    <source>
        <dbReference type="Proteomes" id="UP000260828"/>
    </source>
</evidence>
<evidence type="ECO:0000313" key="4">
    <source>
        <dbReference type="EMBL" id="CUP59100.1"/>
    </source>
</evidence>
<dbReference type="EMBL" id="CZBE01000007">
    <property type="protein sequence ID" value="CUP59100.1"/>
    <property type="molecule type" value="Genomic_DNA"/>
</dbReference>
<feature type="transmembrane region" description="Helical" evidence="3">
    <location>
        <begin position="354"/>
        <end position="371"/>
    </location>
</feature>
<sequence length="522" mass="57258">MGIWNFLKSRPQPPAEAYAPPRTDSAADRKMDRVLLQRLIDIRALCGGTGDLIVHELEVSGVSCAVVLCEGMVDTNTFSKMFALPLTSLSLSDASPQAVLTWVRKHALLAPDQKEIYTYTELFRFIMSGFVVLLIDGVEPGIVFGIQGYTGRSVSEPSGETNERGSREGFIEKLRPNISMVRRRFKSPDLMFEIITFGEKSRTDAALVYLRGTVAPELLRKVKERLSKVRMDVVLESGYIQPFLDAKPLSLFSGVGYTERPDTLCAKVAEGRIGLIVDGTPYALIVPYLFNEHFQSLDDYAHRPYYATFIRWLKYAAFFFSILLPGFYVAVGSFHPELLPATLLNSLLVSEETTPFPLMLEALVIFFIYEIMREAGLRMPQSVGHAVSIVGALVIGDAAVSAGIIGTPMVIVVAVTAISSFVVPTLYEPITILRFAFILIGGMFGIFGVAAAFFAVAANLCAVNPLGVPATTPATPFSLYSMRDVLFRWGWKTLAQEDLRVQGLTGSDISTQGGKNNADKAT</sequence>
<keyword evidence="3" id="KW-0812">Transmembrane</keyword>
<evidence type="ECO:0000313" key="5">
    <source>
        <dbReference type="EMBL" id="RGE69954.1"/>
    </source>
</evidence>
<dbReference type="InterPro" id="IPR004995">
    <property type="entry name" value="Spore_Ger"/>
</dbReference>
<dbReference type="PIRSF" id="PIRSF005690">
    <property type="entry name" value="GerBA"/>
    <property type="match status" value="1"/>
</dbReference>
<feature type="transmembrane region" description="Helical" evidence="3">
    <location>
        <begin position="410"/>
        <end position="428"/>
    </location>
</feature>
<dbReference type="Proteomes" id="UP000260828">
    <property type="component" value="Unassembled WGS sequence"/>
</dbReference>
<comment type="similarity">
    <text evidence="1">Belongs to the GerABKA family.</text>
</comment>
<name>A0A174PJX0_9FIRM</name>
<evidence type="ECO:0000256" key="2">
    <source>
        <dbReference type="ARBA" id="ARBA00023136"/>
    </source>
</evidence>
<keyword evidence="2 3" id="KW-0472">Membrane</keyword>
<reference evidence="5 7" key="2">
    <citation type="submission" date="2018-08" db="EMBL/GenBank/DDBJ databases">
        <title>A genome reference for cultivated species of the human gut microbiota.</title>
        <authorList>
            <person name="Zou Y."/>
            <person name="Xue W."/>
            <person name="Luo G."/>
        </authorList>
    </citation>
    <scope>NUCLEOTIDE SEQUENCE [LARGE SCALE GENOMIC DNA]</scope>
    <source>
        <strain evidence="5 7">TF05-12AC</strain>
    </source>
</reference>
<proteinExistence type="inferred from homology"/>
<dbReference type="RefSeq" id="WP_055244664.1">
    <property type="nucleotide sequence ID" value="NZ_CABIWA010000009.1"/>
</dbReference>